<dbReference type="Proteomes" id="UP000799777">
    <property type="component" value="Unassembled WGS sequence"/>
</dbReference>
<dbReference type="Pfam" id="PF06985">
    <property type="entry name" value="HET"/>
    <property type="match status" value="1"/>
</dbReference>
<proteinExistence type="predicted"/>
<dbReference type="EMBL" id="ML978162">
    <property type="protein sequence ID" value="KAF2034183.1"/>
    <property type="molecule type" value="Genomic_DNA"/>
</dbReference>
<comment type="caution">
    <text evidence="2">The sequence shown here is derived from an EMBL/GenBank/DDBJ whole genome shotgun (WGS) entry which is preliminary data.</text>
</comment>
<keyword evidence="3" id="KW-1185">Reference proteome</keyword>
<dbReference type="OrthoDB" id="2958217at2759"/>
<dbReference type="AlphaFoldDB" id="A0A9P4HGS9"/>
<gene>
    <name evidence="2" type="ORF">EK21DRAFT_57147</name>
</gene>
<name>A0A9P4HGS9_9PLEO</name>
<dbReference type="InterPro" id="IPR010730">
    <property type="entry name" value="HET"/>
</dbReference>
<reference evidence="2" key="1">
    <citation type="journal article" date="2020" name="Stud. Mycol.">
        <title>101 Dothideomycetes genomes: a test case for predicting lifestyles and emergence of pathogens.</title>
        <authorList>
            <person name="Haridas S."/>
            <person name="Albert R."/>
            <person name="Binder M."/>
            <person name="Bloem J."/>
            <person name="Labutti K."/>
            <person name="Salamov A."/>
            <person name="Andreopoulos B."/>
            <person name="Baker S."/>
            <person name="Barry K."/>
            <person name="Bills G."/>
            <person name="Bluhm B."/>
            <person name="Cannon C."/>
            <person name="Castanera R."/>
            <person name="Culley D."/>
            <person name="Daum C."/>
            <person name="Ezra D."/>
            <person name="Gonzalez J."/>
            <person name="Henrissat B."/>
            <person name="Kuo A."/>
            <person name="Liang C."/>
            <person name="Lipzen A."/>
            <person name="Lutzoni F."/>
            <person name="Magnuson J."/>
            <person name="Mondo S."/>
            <person name="Nolan M."/>
            <person name="Ohm R."/>
            <person name="Pangilinan J."/>
            <person name="Park H.-J."/>
            <person name="Ramirez L."/>
            <person name="Alfaro M."/>
            <person name="Sun H."/>
            <person name="Tritt A."/>
            <person name="Yoshinaga Y."/>
            <person name="Zwiers L.-H."/>
            <person name="Turgeon B."/>
            <person name="Goodwin S."/>
            <person name="Spatafora J."/>
            <person name="Crous P."/>
            <person name="Grigoriev I."/>
        </authorList>
    </citation>
    <scope>NUCLEOTIDE SEQUENCE</scope>
    <source>
        <strain evidence="2">CBS 110217</strain>
    </source>
</reference>
<dbReference type="PANTHER" id="PTHR33112:SF10">
    <property type="entry name" value="TOL"/>
    <property type="match status" value="1"/>
</dbReference>
<protein>
    <submittedName>
        <fullName evidence="2">HET-domain-containing protein</fullName>
    </submittedName>
</protein>
<organism evidence="2 3">
    <name type="scientific">Setomelanomma holmii</name>
    <dbReference type="NCBI Taxonomy" id="210430"/>
    <lineage>
        <taxon>Eukaryota</taxon>
        <taxon>Fungi</taxon>
        <taxon>Dikarya</taxon>
        <taxon>Ascomycota</taxon>
        <taxon>Pezizomycotina</taxon>
        <taxon>Dothideomycetes</taxon>
        <taxon>Pleosporomycetidae</taxon>
        <taxon>Pleosporales</taxon>
        <taxon>Pleosporineae</taxon>
        <taxon>Phaeosphaeriaceae</taxon>
        <taxon>Setomelanomma</taxon>
    </lineage>
</organism>
<feature type="non-terminal residue" evidence="2">
    <location>
        <position position="426"/>
    </location>
</feature>
<accession>A0A9P4HGS9</accession>
<dbReference type="PANTHER" id="PTHR33112">
    <property type="entry name" value="DOMAIN PROTEIN, PUTATIVE-RELATED"/>
    <property type="match status" value="1"/>
</dbReference>
<feature type="domain" description="Heterokaryon incompatibility" evidence="1">
    <location>
        <begin position="115"/>
        <end position="275"/>
    </location>
</feature>
<evidence type="ECO:0000259" key="1">
    <source>
        <dbReference type="Pfam" id="PF06985"/>
    </source>
</evidence>
<evidence type="ECO:0000313" key="3">
    <source>
        <dbReference type="Proteomes" id="UP000799777"/>
    </source>
</evidence>
<sequence length="426" mass="48951">MSIVTGVTGSTLALYWYWIRTHVRSCTSRSFSILTSFTDTVGPPTQQDLSLSTRYDPAIAFLLGKYRECCANHDQCNASRSPNPDTFPSRLLDVGTEEGSLVILVSGSLLQNLEYVCLSHCWGKTKPFTLNAATQSRLGNGIQMTDLPRTFQDAIYITRRLAIRYLWIDCLCILQDDVSDWAIESSRMSHVYALAACTIAATASEDCDGGLFFDRDPAHIYPIHLDVQFKRSASWLEDKVGGFPLLGSYLCDLEYMAEIDIENSPLNMRAWVCQERQLSRRILHFGKRQLFWECYTCTSCETYPEELPRWALPYWYDDPTMLKRQLHNRIRQKKALYWAWCSFRVKYSQCGLSRDSDKLVAIRGIAREVGKVTGDDLVAGLWRGRMIEELCWFKRRFSHEPPAVEPEQWRAPTWSWASSNAKIWTS</sequence>
<evidence type="ECO:0000313" key="2">
    <source>
        <dbReference type="EMBL" id="KAF2034183.1"/>
    </source>
</evidence>